<dbReference type="EMBL" id="JBHMEY010000067">
    <property type="protein sequence ID" value="MFB9098189.1"/>
    <property type="molecule type" value="Genomic_DNA"/>
</dbReference>
<comment type="caution">
    <text evidence="1">The sequence shown here is derived from an EMBL/GenBank/DDBJ whole genome shotgun (WGS) entry which is preliminary data.</text>
</comment>
<dbReference type="RefSeq" id="WP_236456285.1">
    <property type="nucleotide sequence ID" value="NZ_CBCSGE010000024.1"/>
</dbReference>
<organism evidence="1 2">
    <name type="scientific">Flavobacterium jumunjinense</name>
    <dbReference type="NCBI Taxonomy" id="998845"/>
    <lineage>
        <taxon>Bacteria</taxon>
        <taxon>Pseudomonadati</taxon>
        <taxon>Bacteroidota</taxon>
        <taxon>Flavobacteriia</taxon>
        <taxon>Flavobacteriales</taxon>
        <taxon>Flavobacteriaceae</taxon>
        <taxon>Flavobacterium</taxon>
    </lineage>
</organism>
<sequence>MLKRYKIRKQNNQIGYHAGFEIDVSFKKKENSSKNIVIHPNSIQEWKASTIEGINIFYESYKNEFQGDLTIKIRDIIIMPVDTKEIIVTYTIVRTLCHWFQLDYLPILKQAKFESLFFLNEFDFRTDDETSFYI</sequence>
<proteinExistence type="predicted"/>
<reference evidence="1 2" key="1">
    <citation type="submission" date="2024-09" db="EMBL/GenBank/DDBJ databases">
        <authorList>
            <person name="Sun Q."/>
            <person name="Mori K."/>
        </authorList>
    </citation>
    <scope>NUCLEOTIDE SEQUENCE [LARGE SCALE GENOMIC DNA]</scope>
    <source>
        <strain evidence="1 2">CECT 7955</strain>
    </source>
</reference>
<evidence type="ECO:0000313" key="2">
    <source>
        <dbReference type="Proteomes" id="UP001589607"/>
    </source>
</evidence>
<dbReference type="Proteomes" id="UP001589607">
    <property type="component" value="Unassembled WGS sequence"/>
</dbReference>
<keyword evidence="2" id="KW-1185">Reference proteome</keyword>
<gene>
    <name evidence="1" type="ORF">ACFFVF_16875</name>
</gene>
<protein>
    <submittedName>
        <fullName evidence="1">Uncharacterized protein</fullName>
    </submittedName>
</protein>
<name>A0ABV5GSE2_9FLAO</name>
<evidence type="ECO:0000313" key="1">
    <source>
        <dbReference type="EMBL" id="MFB9098189.1"/>
    </source>
</evidence>
<accession>A0ABV5GSE2</accession>